<dbReference type="InterPro" id="IPR015943">
    <property type="entry name" value="WD40/YVTN_repeat-like_dom_sf"/>
</dbReference>
<evidence type="ECO:0000256" key="2">
    <source>
        <dbReference type="ARBA" id="ARBA00007306"/>
    </source>
</evidence>
<feature type="repeat" description="WD" evidence="9">
    <location>
        <begin position="31"/>
        <end position="62"/>
    </location>
</feature>
<proteinExistence type="inferred from homology"/>
<dbReference type="InterPro" id="IPR036322">
    <property type="entry name" value="WD40_repeat_dom_sf"/>
</dbReference>
<keyword evidence="5" id="KW-0227">DNA damage</keyword>
<dbReference type="STRING" id="1555241.A0A4P9X944"/>
<feature type="non-terminal residue" evidence="11">
    <location>
        <position position="357"/>
    </location>
</feature>
<evidence type="ECO:0000313" key="11">
    <source>
        <dbReference type="EMBL" id="RKP01816.1"/>
    </source>
</evidence>
<dbReference type="Pfam" id="PF24105">
    <property type="entry name" value="Beta-prop_CAF1B_HIR1"/>
    <property type="match status" value="1"/>
</dbReference>
<dbReference type="InterPro" id="IPR001680">
    <property type="entry name" value="WD40_rpt"/>
</dbReference>
<dbReference type="GO" id="GO:0005634">
    <property type="term" value="C:nucleus"/>
    <property type="evidence" value="ECO:0007669"/>
    <property type="project" value="UniProtKB-SubCell"/>
</dbReference>
<dbReference type="PANTHER" id="PTHR15271:SF4">
    <property type="entry name" value="CHROMATIN ASSEMBLY FACTOR 1 SUBUNIT B"/>
    <property type="match status" value="1"/>
</dbReference>
<keyword evidence="4" id="KW-0677">Repeat</keyword>
<evidence type="ECO:0000256" key="8">
    <source>
        <dbReference type="ARBA" id="ARBA00023242"/>
    </source>
</evidence>
<comment type="subcellular location">
    <subcellularLocation>
        <location evidence="1">Nucleus</location>
    </subcellularLocation>
</comment>
<evidence type="ECO:0000256" key="4">
    <source>
        <dbReference type="ARBA" id="ARBA00022737"/>
    </source>
</evidence>
<reference evidence="12" key="1">
    <citation type="journal article" date="2018" name="Nat. Microbiol.">
        <title>Leveraging single-cell genomics to expand the fungal tree of life.</title>
        <authorList>
            <person name="Ahrendt S.R."/>
            <person name="Quandt C.A."/>
            <person name="Ciobanu D."/>
            <person name="Clum A."/>
            <person name="Salamov A."/>
            <person name="Andreopoulos B."/>
            <person name="Cheng J.F."/>
            <person name="Woyke T."/>
            <person name="Pelin A."/>
            <person name="Henrissat B."/>
            <person name="Reynolds N.K."/>
            <person name="Benny G.L."/>
            <person name="Smith M.E."/>
            <person name="James T.Y."/>
            <person name="Grigoriev I.V."/>
        </authorList>
    </citation>
    <scope>NUCLEOTIDE SEQUENCE [LARGE SCALE GENOMIC DNA]</scope>
    <source>
        <strain evidence="12">ATCC 52028</strain>
    </source>
</reference>
<evidence type="ECO:0000256" key="3">
    <source>
        <dbReference type="ARBA" id="ARBA00022574"/>
    </source>
</evidence>
<dbReference type="InterPro" id="IPR055410">
    <property type="entry name" value="Beta-prop_CAF1B_HIR1"/>
</dbReference>
<evidence type="ECO:0000259" key="10">
    <source>
        <dbReference type="Pfam" id="PF24105"/>
    </source>
</evidence>
<dbReference type="Proteomes" id="UP000274922">
    <property type="component" value="Unassembled WGS sequence"/>
</dbReference>
<dbReference type="Gene3D" id="2.130.10.10">
    <property type="entry name" value="YVTN repeat-like/Quinoprotein amine dehydrogenase"/>
    <property type="match status" value="2"/>
</dbReference>
<dbReference type="SUPFAM" id="SSF50978">
    <property type="entry name" value="WD40 repeat-like"/>
    <property type="match status" value="1"/>
</dbReference>
<keyword evidence="6" id="KW-0156">Chromatin regulator</keyword>
<dbReference type="SMART" id="SM00320">
    <property type="entry name" value="WD40"/>
    <property type="match status" value="4"/>
</dbReference>
<name>A0A4P9X944_9FUNG</name>
<dbReference type="InterPro" id="IPR045145">
    <property type="entry name" value="PTHR15271"/>
</dbReference>
<evidence type="ECO:0000256" key="6">
    <source>
        <dbReference type="ARBA" id="ARBA00022853"/>
    </source>
</evidence>
<feature type="non-terminal residue" evidence="11">
    <location>
        <position position="1"/>
    </location>
</feature>
<dbReference type="InterPro" id="IPR019775">
    <property type="entry name" value="WD40_repeat_CS"/>
</dbReference>
<sequence>RLATAGGDKNVRLWRLSYAGPTPAVDYLATLARHNGAVNCVRWSPVAPVLASASDDGQIILWTQNVGADDLPDAEYWSPSRLLRGPSGGDVYDMAWSPCGGYLASACIDRSVRVWETRRGTCVRTIPNHDHYVQGVAWDPMNRVIASMAADRTLRLYSVAGNGAPAVPLIPVVAPATKRTWRLWPGEETGSFFRRLAFSPDGKLLFVPTGLWPPTDAAAAVTASATNETDTESRCVYVFATGGLQQPSPTPLLCIAGFKEHPLIVAVNPRAYRLRLPRSSSSPPDTPPPRLLDLPGYRFVFAVLTQDSVRFYDTQQRQPLAVLEGLHYARYTDAAWTPRGDALVMASLDGYCSVMAV</sequence>
<evidence type="ECO:0000256" key="9">
    <source>
        <dbReference type="PROSITE-ProRule" id="PRU00221"/>
    </source>
</evidence>
<feature type="domain" description="CAF1B/HIR1 beta-propeller" evidence="10">
    <location>
        <begin position="1"/>
        <end position="355"/>
    </location>
</feature>
<dbReference type="PANTHER" id="PTHR15271">
    <property type="entry name" value="CHROMATIN ASSEMBLY FACTOR 1 SUBUNIT B"/>
    <property type="match status" value="1"/>
</dbReference>
<feature type="repeat" description="WD" evidence="9">
    <location>
        <begin position="126"/>
        <end position="159"/>
    </location>
</feature>
<dbReference type="PROSITE" id="PS00678">
    <property type="entry name" value="WD_REPEATS_1"/>
    <property type="match status" value="1"/>
</dbReference>
<comment type="similarity">
    <text evidence="2">Belongs to the WD repeat HIR1 family.</text>
</comment>
<organism evidence="11 12">
    <name type="scientific">Caulochytrium protostelioides</name>
    <dbReference type="NCBI Taxonomy" id="1555241"/>
    <lineage>
        <taxon>Eukaryota</taxon>
        <taxon>Fungi</taxon>
        <taxon>Fungi incertae sedis</taxon>
        <taxon>Chytridiomycota</taxon>
        <taxon>Chytridiomycota incertae sedis</taxon>
        <taxon>Chytridiomycetes</taxon>
        <taxon>Caulochytriales</taxon>
        <taxon>Caulochytriaceae</taxon>
        <taxon>Caulochytrium</taxon>
    </lineage>
</organism>
<evidence type="ECO:0000313" key="12">
    <source>
        <dbReference type="Proteomes" id="UP000274922"/>
    </source>
</evidence>
<keyword evidence="3 9" id="KW-0853">WD repeat</keyword>
<dbReference type="EMBL" id="ML014160">
    <property type="protein sequence ID" value="RKP01816.1"/>
    <property type="molecule type" value="Genomic_DNA"/>
</dbReference>
<dbReference type="OrthoDB" id="71227at2759"/>
<keyword evidence="8" id="KW-0539">Nucleus</keyword>
<feature type="repeat" description="WD" evidence="9">
    <location>
        <begin position="91"/>
        <end position="125"/>
    </location>
</feature>
<evidence type="ECO:0000256" key="1">
    <source>
        <dbReference type="ARBA" id="ARBA00004123"/>
    </source>
</evidence>
<protein>
    <recommendedName>
        <fullName evidence="10">CAF1B/HIR1 beta-propeller domain-containing protein</fullName>
    </recommendedName>
</protein>
<keyword evidence="7" id="KW-0234">DNA repair</keyword>
<accession>A0A4P9X944</accession>
<dbReference type="GO" id="GO:0006334">
    <property type="term" value="P:nucleosome assembly"/>
    <property type="evidence" value="ECO:0007669"/>
    <property type="project" value="TreeGrafter"/>
</dbReference>
<dbReference type="GO" id="GO:0006335">
    <property type="term" value="P:DNA replication-dependent chromatin assembly"/>
    <property type="evidence" value="ECO:0007669"/>
    <property type="project" value="InterPro"/>
</dbReference>
<keyword evidence="12" id="KW-1185">Reference proteome</keyword>
<dbReference type="PROSITE" id="PS50294">
    <property type="entry name" value="WD_REPEATS_REGION"/>
    <property type="match status" value="1"/>
</dbReference>
<dbReference type="GO" id="GO:0033186">
    <property type="term" value="C:CAF-1 complex"/>
    <property type="evidence" value="ECO:0007669"/>
    <property type="project" value="TreeGrafter"/>
</dbReference>
<dbReference type="PROSITE" id="PS50082">
    <property type="entry name" value="WD_REPEATS_2"/>
    <property type="match status" value="4"/>
</dbReference>
<feature type="repeat" description="WD" evidence="9">
    <location>
        <begin position="1"/>
        <end position="17"/>
    </location>
</feature>
<dbReference type="AlphaFoldDB" id="A0A4P9X944"/>
<dbReference type="GO" id="GO:0006281">
    <property type="term" value="P:DNA repair"/>
    <property type="evidence" value="ECO:0007669"/>
    <property type="project" value="UniProtKB-KW"/>
</dbReference>
<gene>
    <name evidence="11" type="ORF">CXG81DRAFT_1626</name>
</gene>
<evidence type="ECO:0000256" key="5">
    <source>
        <dbReference type="ARBA" id="ARBA00022763"/>
    </source>
</evidence>
<evidence type="ECO:0000256" key="7">
    <source>
        <dbReference type="ARBA" id="ARBA00023204"/>
    </source>
</evidence>